<accession>A0ABU8RMA4</accession>
<organism evidence="1 2">
    <name type="scientific">Pseudokineococcus basanitobsidens</name>
    <dbReference type="NCBI Taxonomy" id="1926649"/>
    <lineage>
        <taxon>Bacteria</taxon>
        <taxon>Bacillati</taxon>
        <taxon>Actinomycetota</taxon>
        <taxon>Actinomycetes</taxon>
        <taxon>Kineosporiales</taxon>
        <taxon>Kineosporiaceae</taxon>
        <taxon>Pseudokineococcus</taxon>
    </lineage>
</organism>
<evidence type="ECO:0000313" key="2">
    <source>
        <dbReference type="Proteomes" id="UP001387100"/>
    </source>
</evidence>
<dbReference type="RefSeq" id="WP_339575567.1">
    <property type="nucleotide sequence ID" value="NZ_JBBIAA010000017.1"/>
</dbReference>
<protein>
    <submittedName>
        <fullName evidence="1">Uncharacterized protein</fullName>
    </submittedName>
</protein>
<comment type="caution">
    <text evidence="1">The sequence shown here is derived from an EMBL/GenBank/DDBJ whole genome shotgun (WGS) entry which is preliminary data.</text>
</comment>
<gene>
    <name evidence="1" type="ORF">WDZ17_12875</name>
</gene>
<proteinExistence type="predicted"/>
<dbReference type="Proteomes" id="UP001387100">
    <property type="component" value="Unassembled WGS sequence"/>
</dbReference>
<evidence type="ECO:0000313" key="1">
    <source>
        <dbReference type="EMBL" id="MEJ5946185.1"/>
    </source>
</evidence>
<name>A0ABU8RMA4_9ACTN</name>
<reference evidence="1 2" key="1">
    <citation type="journal article" date="2017" name="Int. J. Syst. Evol. Microbiol.">
        <title>Pseudokineococcus basanitobsidens sp. nov., isolated from volcanic rock.</title>
        <authorList>
            <person name="Lee D.W."/>
            <person name="Park M.Y."/>
            <person name="Kim J.J."/>
            <person name="Kim B.S."/>
        </authorList>
    </citation>
    <scope>NUCLEOTIDE SEQUENCE [LARGE SCALE GENOMIC DNA]</scope>
    <source>
        <strain evidence="1 2">DSM 103726</strain>
    </source>
</reference>
<dbReference type="EMBL" id="JBBIAA010000017">
    <property type="protein sequence ID" value="MEJ5946185.1"/>
    <property type="molecule type" value="Genomic_DNA"/>
</dbReference>
<sequence length="269" mass="28470">MPTIEERQAAPAAVAARAAASRPTYGTRTGYGHMPPAALQLDTFARLAGTAVDAEHATWARLVAEYRSAGTALTAHEATAEDAEETDALTRRDAVLADPSASVPAPSAVPAHEAEARRLTQRHEAVGDAVASAFAALIAAVREHSDELAATTSTAEDARRGHLDDLLSQAASDVAAIDDAHALRDLLDDVRTRGVEGRYTARSGRYTVRLVAGRQEYAPELLALLEGYRAEPPAPFDDPSSQVLTIEVPAERRRPSRAARLGTLVRAAA</sequence>
<keyword evidence="2" id="KW-1185">Reference proteome</keyword>